<evidence type="ECO:0000313" key="2">
    <source>
        <dbReference type="EMBL" id="NML71370.1"/>
    </source>
</evidence>
<evidence type="ECO:0000256" key="1">
    <source>
        <dbReference type="SAM" id="Phobius"/>
    </source>
</evidence>
<evidence type="ECO:0000313" key="3">
    <source>
        <dbReference type="Proteomes" id="UP000544054"/>
    </source>
</evidence>
<keyword evidence="1" id="KW-0472">Membrane</keyword>
<accession>A0A7Y0FT16</accession>
<dbReference type="PANTHER" id="PTHR38442:SF1">
    <property type="entry name" value="INNER MEMBRANE PROTEIN"/>
    <property type="match status" value="1"/>
</dbReference>
<keyword evidence="3" id="KW-1185">Reference proteome</keyword>
<dbReference type="Pfam" id="PF04286">
    <property type="entry name" value="DUF445"/>
    <property type="match status" value="1"/>
</dbReference>
<keyword evidence="1" id="KW-1133">Transmembrane helix</keyword>
<dbReference type="RefSeq" id="WP_169235895.1">
    <property type="nucleotide sequence ID" value="NZ_JABBGI010000022.1"/>
</dbReference>
<feature type="transmembrane region" description="Helical" evidence="1">
    <location>
        <begin position="15"/>
        <end position="34"/>
    </location>
</feature>
<dbReference type="GO" id="GO:0005886">
    <property type="term" value="C:plasma membrane"/>
    <property type="evidence" value="ECO:0007669"/>
    <property type="project" value="TreeGrafter"/>
</dbReference>
<sequence length="414" mass="47559">MNDEAKRKQLRKYKAFATGLFVLMAIIFIATTLLQKSNPSHWVGYVRAFSEAAMIGALADWFAVTALFRHPLGLPIPHTNLIENSKQRLGDNLGSFVVSNFLSPQNIRPYIQKIKISNFVGEWLAKEKSQEILIRNLSDIVLDILNKLDDTSVSQFISKKVSEMTDDIKLNKVVGNGISYILEKNDHQRIVTNLSKQIKEYIIENDEMIKERVEKGSYSFIPSFVDHKIANKITSGLADFFKEIEEDSQHEIRNLITQKIYEFSTDLKEDPKWDDEFKTIKNGLLKNDKLDEYSSDIWTSIKKTLMKELQDDQSSLKGYLTKNLNEFSQNLKTDENLQNKIDHWVRVTAYKYILKNTHQFGNLISSTVGNWQGKELSEKMELEVGKDLQFIRVNGTLVGGLVGLIIYTIANFFL</sequence>
<dbReference type="Proteomes" id="UP000544054">
    <property type="component" value="Unassembled WGS sequence"/>
</dbReference>
<feature type="transmembrane region" description="Helical" evidence="1">
    <location>
        <begin position="390"/>
        <end position="410"/>
    </location>
</feature>
<dbReference type="EMBL" id="JABBGI010000022">
    <property type="protein sequence ID" value="NML71370.1"/>
    <property type="molecule type" value="Genomic_DNA"/>
</dbReference>
<dbReference type="InterPro" id="IPR007383">
    <property type="entry name" value="DUF445"/>
</dbReference>
<protein>
    <submittedName>
        <fullName evidence="2">DUF445 domain-containing protein</fullName>
    </submittedName>
</protein>
<comment type="caution">
    <text evidence="2">The sequence shown here is derived from an EMBL/GenBank/DDBJ whole genome shotgun (WGS) entry which is preliminary data.</text>
</comment>
<proteinExistence type="predicted"/>
<reference evidence="2 3" key="1">
    <citation type="submission" date="2020-04" db="EMBL/GenBank/DDBJ databases">
        <title>Chryseobacterium sp. RP-3-3 sp. nov., isolated from Jeju soil.</title>
        <authorList>
            <person name="Dahal R.H."/>
        </authorList>
    </citation>
    <scope>NUCLEOTIDE SEQUENCE [LARGE SCALE GENOMIC DNA]</scope>
    <source>
        <strain evidence="2 3">RP-3-3</strain>
    </source>
</reference>
<keyword evidence="1" id="KW-0812">Transmembrane</keyword>
<gene>
    <name evidence="2" type="ORF">HHL23_16395</name>
</gene>
<dbReference type="PANTHER" id="PTHR38442">
    <property type="entry name" value="INNER MEMBRANE PROTEIN-RELATED"/>
    <property type="match status" value="1"/>
</dbReference>
<dbReference type="AlphaFoldDB" id="A0A7Y0FT16"/>
<organism evidence="2 3">
    <name type="scientific">Chryseobacterium antibioticum</name>
    <dbReference type="NCBI Taxonomy" id="2728847"/>
    <lineage>
        <taxon>Bacteria</taxon>
        <taxon>Pseudomonadati</taxon>
        <taxon>Bacteroidota</taxon>
        <taxon>Flavobacteriia</taxon>
        <taxon>Flavobacteriales</taxon>
        <taxon>Weeksellaceae</taxon>
        <taxon>Chryseobacterium group</taxon>
        <taxon>Chryseobacterium</taxon>
    </lineage>
</organism>
<name>A0A7Y0FT16_9FLAO</name>